<dbReference type="Proteomes" id="UP001165060">
    <property type="component" value="Unassembled WGS sequence"/>
</dbReference>
<dbReference type="InterPro" id="IPR036961">
    <property type="entry name" value="Kinesin_motor_dom_sf"/>
</dbReference>
<dbReference type="CDD" id="cd00105">
    <property type="entry name" value="KH-I"/>
    <property type="match status" value="1"/>
</dbReference>
<dbReference type="InterPro" id="IPR004087">
    <property type="entry name" value="KH_dom"/>
</dbReference>
<dbReference type="Pfam" id="PF00013">
    <property type="entry name" value="KH_1"/>
    <property type="match status" value="1"/>
</dbReference>
<dbReference type="PROSITE" id="PS50096">
    <property type="entry name" value="IQ"/>
    <property type="match status" value="3"/>
</dbReference>
<keyword evidence="12" id="KW-1185">Reference proteome</keyword>
<feature type="compositionally biased region" description="Low complexity" evidence="9">
    <location>
        <begin position="1202"/>
        <end position="1213"/>
    </location>
</feature>
<dbReference type="Pfam" id="PF00063">
    <property type="entry name" value="Myosin_head"/>
    <property type="match status" value="1"/>
</dbReference>
<protein>
    <recommendedName>
        <fullName evidence="10">Myosin motor domain-containing protein</fullName>
    </recommendedName>
</protein>
<dbReference type="InterPro" id="IPR027417">
    <property type="entry name" value="P-loop_NTPase"/>
</dbReference>
<feature type="region of interest" description="Disordered" evidence="9">
    <location>
        <begin position="1169"/>
        <end position="1213"/>
    </location>
</feature>
<reference evidence="11 12" key="1">
    <citation type="journal article" date="2023" name="Commun. Biol.">
        <title>Genome analysis of Parmales, the sister group of diatoms, reveals the evolutionary specialization of diatoms from phago-mixotrophs to photoautotrophs.</title>
        <authorList>
            <person name="Ban H."/>
            <person name="Sato S."/>
            <person name="Yoshikawa S."/>
            <person name="Yamada K."/>
            <person name="Nakamura Y."/>
            <person name="Ichinomiya M."/>
            <person name="Sato N."/>
            <person name="Blanc-Mathieu R."/>
            <person name="Endo H."/>
            <person name="Kuwata A."/>
            <person name="Ogata H."/>
        </authorList>
    </citation>
    <scope>NUCLEOTIDE SEQUENCE [LARGE SCALE GENOMIC DNA]</scope>
</reference>
<accession>A0ABQ6N951</accession>
<dbReference type="SMART" id="SM00015">
    <property type="entry name" value="IQ"/>
    <property type="match status" value="5"/>
</dbReference>
<feature type="coiled-coil region" evidence="8">
    <location>
        <begin position="1031"/>
        <end position="1095"/>
    </location>
</feature>
<feature type="binding site" evidence="7">
    <location>
        <begin position="257"/>
        <end position="264"/>
    </location>
    <ligand>
        <name>ATP</name>
        <dbReference type="ChEBI" id="CHEBI:30616"/>
    </ligand>
</feature>
<dbReference type="PANTHER" id="PTHR13140:SF845">
    <property type="entry name" value="MYOSIN-LIKE PROTEIN"/>
    <property type="match status" value="1"/>
</dbReference>
<keyword evidence="1 7" id="KW-0547">Nucleotide-binding</keyword>
<evidence type="ECO:0000256" key="4">
    <source>
        <dbReference type="ARBA" id="ARBA00023175"/>
    </source>
</evidence>
<keyword evidence="5 7" id="KW-0009">Actin-binding</keyword>
<comment type="caution">
    <text evidence="11">The sequence shown here is derived from an EMBL/GenBank/DDBJ whole genome shotgun (WGS) entry which is preliminary data.</text>
</comment>
<dbReference type="PROSITE" id="PS50084">
    <property type="entry name" value="KH_TYPE_1"/>
    <property type="match status" value="1"/>
</dbReference>
<dbReference type="InterPro" id="IPR000048">
    <property type="entry name" value="IQ_motif_EF-hand-BS"/>
</dbReference>
<dbReference type="Gene3D" id="1.10.10.820">
    <property type="match status" value="1"/>
</dbReference>
<dbReference type="SMART" id="SM00242">
    <property type="entry name" value="MYSc"/>
    <property type="match status" value="1"/>
</dbReference>
<dbReference type="SUPFAM" id="SSF54791">
    <property type="entry name" value="Eukaryotic type KH-domain (KH-domain type I)"/>
    <property type="match status" value="1"/>
</dbReference>
<dbReference type="PROSITE" id="PS51456">
    <property type="entry name" value="MYOSIN_MOTOR"/>
    <property type="match status" value="1"/>
</dbReference>
<dbReference type="PRINTS" id="PR00193">
    <property type="entry name" value="MYOSINHEAVY"/>
</dbReference>
<dbReference type="Gene3D" id="1.20.5.190">
    <property type="match status" value="1"/>
</dbReference>
<evidence type="ECO:0000313" key="12">
    <source>
        <dbReference type="Proteomes" id="UP001165060"/>
    </source>
</evidence>
<evidence type="ECO:0000256" key="8">
    <source>
        <dbReference type="SAM" id="Coils"/>
    </source>
</evidence>
<evidence type="ECO:0000256" key="2">
    <source>
        <dbReference type="ARBA" id="ARBA00022840"/>
    </source>
</evidence>
<dbReference type="InterPro" id="IPR001609">
    <property type="entry name" value="Myosin_head_motor_dom-like"/>
</dbReference>
<dbReference type="Gene3D" id="1.20.58.530">
    <property type="match status" value="1"/>
</dbReference>
<dbReference type="Gene3D" id="3.30.1370.10">
    <property type="entry name" value="K Homology domain, type 1"/>
    <property type="match status" value="1"/>
</dbReference>
<evidence type="ECO:0000256" key="5">
    <source>
        <dbReference type="ARBA" id="ARBA00023203"/>
    </source>
</evidence>
<feature type="region of interest" description="Disordered" evidence="9">
    <location>
        <begin position="1383"/>
        <end position="1435"/>
    </location>
</feature>
<dbReference type="InterPro" id="IPR036612">
    <property type="entry name" value="KH_dom_type_1_sf"/>
</dbReference>
<keyword evidence="8" id="KW-0175">Coiled coil</keyword>
<dbReference type="Gene3D" id="1.20.5.4820">
    <property type="match status" value="1"/>
</dbReference>
<dbReference type="EMBL" id="BRYB01001107">
    <property type="protein sequence ID" value="GMI43065.1"/>
    <property type="molecule type" value="Genomic_DNA"/>
</dbReference>
<comment type="similarity">
    <text evidence="7">Belongs to the TRAFAC class myosin-kinesin ATPase superfamily. Myosin family.</text>
</comment>
<gene>
    <name evidence="11" type="ORF">TeGR_g9080</name>
</gene>
<feature type="compositionally biased region" description="Low complexity" evidence="9">
    <location>
        <begin position="1516"/>
        <end position="1526"/>
    </location>
</feature>
<dbReference type="Gene3D" id="3.40.850.10">
    <property type="entry name" value="Kinesin motor domain"/>
    <property type="match status" value="1"/>
</dbReference>
<feature type="region of interest" description="Disordered" evidence="9">
    <location>
        <begin position="1503"/>
        <end position="1535"/>
    </location>
</feature>
<keyword evidence="2 7" id="KW-0067">ATP-binding</keyword>
<dbReference type="CDD" id="cd00124">
    <property type="entry name" value="MYSc"/>
    <property type="match status" value="1"/>
</dbReference>
<keyword evidence="3 7" id="KW-0518">Myosin</keyword>
<name>A0ABQ6N951_9STRA</name>
<dbReference type="SMART" id="SM00322">
    <property type="entry name" value="KH"/>
    <property type="match status" value="1"/>
</dbReference>
<organism evidence="11 12">
    <name type="scientific">Tetraparma gracilis</name>
    <dbReference type="NCBI Taxonomy" id="2962635"/>
    <lineage>
        <taxon>Eukaryota</taxon>
        <taxon>Sar</taxon>
        <taxon>Stramenopiles</taxon>
        <taxon>Ochrophyta</taxon>
        <taxon>Bolidophyceae</taxon>
        <taxon>Parmales</taxon>
        <taxon>Triparmaceae</taxon>
        <taxon>Tetraparma</taxon>
    </lineage>
</organism>
<feature type="domain" description="Myosin motor" evidence="10">
    <location>
        <begin position="154"/>
        <end position="879"/>
    </location>
</feature>
<evidence type="ECO:0000256" key="3">
    <source>
        <dbReference type="ARBA" id="ARBA00023123"/>
    </source>
</evidence>
<evidence type="ECO:0000256" key="9">
    <source>
        <dbReference type="SAM" id="MobiDB-lite"/>
    </source>
</evidence>
<sequence>MPPATPSPASKVFGSSQLVPLLPPARYSLRAAGRECDAYLLPADFPAALTAEEAEQQTVQLGEHVYNPSCASRAAAPPGAGDWARVQLALDVTLPAGSEFAGARVLVVREVPAAESGVLDVRFSTPRLVVVRPAAEGAAAASLALPVNPPAKAEELSDLTELPHLHPPSLISSLSYRFSNELIYTLAGTGITISINPCKPLPELYSSDRIESYAELSSRAADPKPFAASPPHVYKVAAAAASSLLSSLASQSVLVSGESGSGKTVATRYLLRYLSETTRSGGGAAQIQDRVTSSNPILEAFGNARTLRNHNSSRFGKFITLSFGVDQGGGRLEMRHGVVATYLLEKSRILSQAPGERNYHVFYQLLSNRASYPSLFLPPAEHAAHCASYPLLSDPSAPPPSEHTDLPLLLSALATMGFSPPQISGVLHAVAACLHLGSLEFLPPSSSPSCVLPPSPLTSHACGLLGVEPASLEAALTTRTIKTGGELFVKPLDLPACEKARDALVKGLYGGLFTDIVLHINQFINRDASSAPPSPKATATGEISILDIFGFETFKTNSLEQLCINYCNEVLQSQFNSFVFQNEQRIYDEEGIKWSHIAWSDNKDAINLIEGRNGVLDVLDEQVLLGKTDDRVFVGLVYDKATTAHPAVFNATNKNRANGEFQVQHYAGWVTYSCADFLEKNKDELPKESAELLASSTNETIKLLSASITNFQVDKKAKVSSLKNVSTTSQFTTQLRELVARVNSTQPHYIRCLKPNDALTPDYFNAAMIGDQLRCGGVLEAVRVSRQGYPHRYDHADFASRYSLAVSTPMKGSAKDRCYSVVRGVLESGVVKKISTPQQADELAALSEDDTFSLFGVQVGRSKVFLQRSAFEDLEQERTRQLSLCAVTLQKTYRMHTAYHSYRHFLLMLLKCQCKFRICLARARTQLLRERRAATALQTSYRRHSALSAFRTKRRVVAFVQRMLRGRKGRLEYLALLHTSKAVRIQAAFRAFAFNKRFGRILASVLAIQCAIRGKASRRVLKDLKADAKSFAKVADERDQLKQQLEDARKEQERIRVVEAAARAEAEEEVRRRVEEEVRRKVEEEVREKVEAETRARVEKEMAAASAVASTAAVAATAATSASALVAEKDRELQVSVSGPKKSVELALQMVQDLVAKSPIGATMVSDIAPKAASPPSSNPASASGSSKSAPKPNSNPPNPPHSSSSSSSSSKSSAEKVETIYCEPKFVALLIGRRGWTVKHIQDVSGARVDIDQSVTPRKITISGSAKAASAALRLVNDVLEYPNAQVHYTTDDSSTKSAISAAKAQVEAARAAAEQAEKNEKTAFEMFQQHLEQKQNEELKLDAEKEQLRKEQLELKRKQEAQEEAMRQIQQQQQQLLAMQQVQAEAMRAPPPPRMGSFASLPAQPQPPAPVAPAAAGWAQGASSQQPLWDSGASSNVDSLFSGASGSSGFELPGWGGLGSGSTPFSSLAPPAPMGSLGSAPAPAMGSSALLGGPSLLSGLGGLSLDPPAPPPQTATAAAPPGMGRSPLTHAEQQAQQQAFLASIGSAPVTFAKYLGGSLLLTVPPTYLWWTSASSARSSAQHHANETALPPSVVTVRDMYTGNFLPGDLILFKRSPSKCAHSPLAAAACAAQRPSPFSPPAETAYDHVGVVVPSSTTAYAPAVLEATASEGLRTMDLAERLRHTRADEVVVLPLNVPGERRAGGGPVAKAKGRAIGETRRELGNELRDVAAANEK</sequence>
<evidence type="ECO:0000313" key="11">
    <source>
        <dbReference type="EMBL" id="GMI43065.1"/>
    </source>
</evidence>
<evidence type="ECO:0000256" key="6">
    <source>
        <dbReference type="PROSITE-ProRule" id="PRU00117"/>
    </source>
</evidence>
<dbReference type="PANTHER" id="PTHR13140">
    <property type="entry name" value="MYOSIN"/>
    <property type="match status" value="1"/>
</dbReference>
<feature type="region of interest" description="Actin-binding" evidence="7">
    <location>
        <begin position="735"/>
        <end position="757"/>
    </location>
</feature>
<proteinExistence type="inferred from homology"/>
<feature type="compositionally biased region" description="Low complexity" evidence="9">
    <location>
        <begin position="1414"/>
        <end position="1429"/>
    </location>
</feature>
<dbReference type="Gene3D" id="1.20.120.720">
    <property type="entry name" value="Myosin VI head, motor domain, U50 subdomain"/>
    <property type="match status" value="1"/>
</dbReference>
<dbReference type="InterPro" id="IPR004088">
    <property type="entry name" value="KH_dom_type_1"/>
</dbReference>
<dbReference type="SUPFAM" id="SSF52540">
    <property type="entry name" value="P-loop containing nucleoside triphosphate hydrolases"/>
    <property type="match status" value="1"/>
</dbReference>
<evidence type="ECO:0000259" key="10">
    <source>
        <dbReference type="PROSITE" id="PS51456"/>
    </source>
</evidence>
<feature type="compositionally biased region" description="Low complexity" evidence="9">
    <location>
        <begin position="1169"/>
        <end position="1193"/>
    </location>
</feature>
<evidence type="ECO:0000256" key="7">
    <source>
        <dbReference type="PROSITE-ProRule" id="PRU00782"/>
    </source>
</evidence>
<evidence type="ECO:0000256" key="1">
    <source>
        <dbReference type="ARBA" id="ARBA00022741"/>
    </source>
</evidence>
<keyword evidence="6" id="KW-0694">RNA-binding</keyword>
<keyword evidence="4 7" id="KW-0505">Motor protein</keyword>